<dbReference type="Proteomes" id="UP000827872">
    <property type="component" value="Linkage Group LG05"/>
</dbReference>
<organism evidence="1 2">
    <name type="scientific">Sphaerodactylus townsendi</name>
    <dbReference type="NCBI Taxonomy" id="933632"/>
    <lineage>
        <taxon>Eukaryota</taxon>
        <taxon>Metazoa</taxon>
        <taxon>Chordata</taxon>
        <taxon>Craniata</taxon>
        <taxon>Vertebrata</taxon>
        <taxon>Euteleostomi</taxon>
        <taxon>Lepidosauria</taxon>
        <taxon>Squamata</taxon>
        <taxon>Bifurcata</taxon>
        <taxon>Gekkota</taxon>
        <taxon>Sphaerodactylidae</taxon>
        <taxon>Sphaerodactylus</taxon>
    </lineage>
</organism>
<keyword evidence="2" id="KW-1185">Reference proteome</keyword>
<sequence length="92" mass="10922">MDGKSILKLLDSERPVNRFHLKKKMKVWRDSFLVERGKLLHKRENEKMDAQEENFLPKYQRVKDLCQRAEYQTACEQLGQVGSLLFIRSTPV</sequence>
<proteinExistence type="predicted"/>
<name>A0ACB8F5S0_9SAUR</name>
<reference evidence="1" key="1">
    <citation type="submission" date="2021-08" db="EMBL/GenBank/DDBJ databases">
        <title>The first chromosome-level gecko genome reveals the dynamic sex chromosomes of Neotropical dwarf geckos (Sphaerodactylidae: Sphaerodactylus).</title>
        <authorList>
            <person name="Pinto B.J."/>
            <person name="Keating S.E."/>
            <person name="Gamble T."/>
        </authorList>
    </citation>
    <scope>NUCLEOTIDE SEQUENCE</scope>
    <source>
        <strain evidence="1">TG3544</strain>
    </source>
</reference>
<comment type="caution">
    <text evidence="1">The sequence shown here is derived from an EMBL/GenBank/DDBJ whole genome shotgun (WGS) entry which is preliminary data.</text>
</comment>
<protein>
    <submittedName>
        <fullName evidence="1">Extracellular sulfatase Sulf-2</fullName>
    </submittedName>
</protein>
<evidence type="ECO:0000313" key="1">
    <source>
        <dbReference type="EMBL" id="KAH8000678.1"/>
    </source>
</evidence>
<accession>A0ACB8F5S0</accession>
<dbReference type="EMBL" id="CM037618">
    <property type="protein sequence ID" value="KAH8000678.1"/>
    <property type="molecule type" value="Genomic_DNA"/>
</dbReference>
<evidence type="ECO:0000313" key="2">
    <source>
        <dbReference type="Proteomes" id="UP000827872"/>
    </source>
</evidence>
<gene>
    <name evidence="1" type="primary">SULF2_2</name>
    <name evidence="1" type="ORF">K3G42_027514</name>
</gene>